<sequence length="38" mass="4651">MRPLIPFLPRCSLNSHISCRFKRPAFLWNFFHRKSKAF</sequence>
<protein>
    <submittedName>
        <fullName evidence="1">Uncharacterized protein</fullName>
    </submittedName>
</protein>
<evidence type="ECO:0000313" key="1">
    <source>
        <dbReference type="EMBL" id="JAD47009.1"/>
    </source>
</evidence>
<name>A0A0A9A5S4_ARUDO</name>
<reference evidence="1" key="1">
    <citation type="submission" date="2014-09" db="EMBL/GenBank/DDBJ databases">
        <authorList>
            <person name="Magalhaes I.L.F."/>
            <person name="Oliveira U."/>
            <person name="Santos F.R."/>
            <person name="Vidigal T.H.D.A."/>
            <person name="Brescovit A.D."/>
            <person name="Santos A.J."/>
        </authorList>
    </citation>
    <scope>NUCLEOTIDE SEQUENCE</scope>
    <source>
        <tissue evidence="1">Shoot tissue taken approximately 20 cm above the soil surface</tissue>
    </source>
</reference>
<organism evidence="1">
    <name type="scientific">Arundo donax</name>
    <name type="common">Giant reed</name>
    <name type="synonym">Donax arundinaceus</name>
    <dbReference type="NCBI Taxonomy" id="35708"/>
    <lineage>
        <taxon>Eukaryota</taxon>
        <taxon>Viridiplantae</taxon>
        <taxon>Streptophyta</taxon>
        <taxon>Embryophyta</taxon>
        <taxon>Tracheophyta</taxon>
        <taxon>Spermatophyta</taxon>
        <taxon>Magnoliopsida</taxon>
        <taxon>Liliopsida</taxon>
        <taxon>Poales</taxon>
        <taxon>Poaceae</taxon>
        <taxon>PACMAD clade</taxon>
        <taxon>Arundinoideae</taxon>
        <taxon>Arundineae</taxon>
        <taxon>Arundo</taxon>
    </lineage>
</organism>
<dbReference type="EMBL" id="GBRH01250886">
    <property type="protein sequence ID" value="JAD47009.1"/>
    <property type="molecule type" value="Transcribed_RNA"/>
</dbReference>
<proteinExistence type="predicted"/>
<dbReference type="AlphaFoldDB" id="A0A0A9A5S4"/>
<reference evidence="1" key="2">
    <citation type="journal article" date="2015" name="Data Brief">
        <title>Shoot transcriptome of the giant reed, Arundo donax.</title>
        <authorList>
            <person name="Barrero R.A."/>
            <person name="Guerrero F.D."/>
            <person name="Moolhuijzen P."/>
            <person name="Goolsby J.A."/>
            <person name="Tidwell J."/>
            <person name="Bellgard S.E."/>
            <person name="Bellgard M.I."/>
        </authorList>
    </citation>
    <scope>NUCLEOTIDE SEQUENCE</scope>
    <source>
        <tissue evidence="1">Shoot tissue taken approximately 20 cm above the soil surface</tissue>
    </source>
</reference>
<accession>A0A0A9A5S4</accession>